<sequence>MSTFLGELAAAFPAGQLETDPALLAAYAVDQGPVLEHRLPVAVVFAERMEDVQTVMRLAAGHSVPVVARGAGTGVSGGAHATEGCLVLSLERMNRILEIHAEDEVARVEPGVVNADLNAAAAEYGLMYAPDPASYRISTIGGNIATNAGGLRCAKYGVTRESVLALDVVLADGTLIHTGRRTFKGVAGYDLTGLFVGSEGTLGIVVGATVRLRYLPAEVETLAAFFPEFTTAAAGVLAVGKARVQPAIMELLDGNTLIQLDREQGSNLRSRGGALLLIQTDGFAARTEAEIIRRELTGLGATITAEDYEEAVRLVELRRHSRGAEVDDDFRVGEDVAVPRSQLVHYIAELQRIAADHGVGLKVVAHAGDGNLHPTFWVGSGEVQKVPALNAALDESIDVGLALGGTITGEHGIGQYKVRWLPREQREEVLELQRSIKRLFDPHGLLNPGKALPAGIEA</sequence>
<dbReference type="Gene3D" id="1.10.45.10">
    <property type="entry name" value="Vanillyl-alcohol Oxidase, Chain A, domain 4"/>
    <property type="match status" value="1"/>
</dbReference>
<protein>
    <submittedName>
        <fullName evidence="6">FAD-binding protein</fullName>
    </submittedName>
</protein>
<keyword evidence="3" id="KW-0274">FAD</keyword>
<dbReference type="Pfam" id="PF01565">
    <property type="entry name" value="FAD_binding_4"/>
    <property type="match status" value="1"/>
</dbReference>
<dbReference type="InterPro" id="IPR051914">
    <property type="entry name" value="FAD-linked_OxidoTrans_Type4"/>
</dbReference>
<dbReference type="InterPro" id="IPR036318">
    <property type="entry name" value="FAD-bd_PCMH-like_sf"/>
</dbReference>
<dbReference type="InterPro" id="IPR016164">
    <property type="entry name" value="FAD-linked_Oxase-like_C"/>
</dbReference>
<dbReference type="InterPro" id="IPR016171">
    <property type="entry name" value="Vanillyl_alc_oxidase_C-sub2"/>
</dbReference>
<keyword evidence="2" id="KW-0285">Flavoprotein</keyword>
<evidence type="ECO:0000256" key="2">
    <source>
        <dbReference type="ARBA" id="ARBA00022630"/>
    </source>
</evidence>
<dbReference type="InterPro" id="IPR016169">
    <property type="entry name" value="FAD-bd_PCMH_sub2"/>
</dbReference>
<evidence type="ECO:0000313" key="6">
    <source>
        <dbReference type="EMBL" id="NKX56866.1"/>
    </source>
</evidence>
<accession>A0A7X6QMM6</accession>
<dbReference type="InterPro" id="IPR016166">
    <property type="entry name" value="FAD-bd_PCMH"/>
</dbReference>
<dbReference type="Proteomes" id="UP000544090">
    <property type="component" value="Unassembled WGS sequence"/>
</dbReference>
<dbReference type="InterPro" id="IPR006094">
    <property type="entry name" value="Oxid_FAD_bind_N"/>
</dbReference>
<name>A0A7X6QMM6_9MICC</name>
<dbReference type="SUPFAM" id="SSF55103">
    <property type="entry name" value="FAD-linked oxidases, C-terminal domain"/>
    <property type="match status" value="1"/>
</dbReference>
<gene>
    <name evidence="6" type="ORF">HGG74_20560</name>
</gene>
<evidence type="ECO:0000256" key="1">
    <source>
        <dbReference type="ARBA" id="ARBA00001974"/>
    </source>
</evidence>
<reference evidence="6 7" key="1">
    <citation type="submission" date="2020-04" db="EMBL/GenBank/DDBJ databases">
        <title>Arthrobacter sp. nov.</title>
        <authorList>
            <person name="Liu S."/>
        </authorList>
    </citation>
    <scope>NUCLEOTIDE SEQUENCE [LARGE SCALE GENOMIC DNA]</scope>
    <source>
        <strain evidence="6 7">E918</strain>
    </source>
</reference>
<evidence type="ECO:0000259" key="5">
    <source>
        <dbReference type="PROSITE" id="PS51387"/>
    </source>
</evidence>
<evidence type="ECO:0000313" key="7">
    <source>
        <dbReference type="Proteomes" id="UP000544090"/>
    </source>
</evidence>
<evidence type="ECO:0000256" key="4">
    <source>
        <dbReference type="ARBA" id="ARBA00023002"/>
    </source>
</evidence>
<dbReference type="PANTHER" id="PTHR42934:SF2">
    <property type="entry name" value="GLYCOLATE OXIDASE SUBUNIT GLCD"/>
    <property type="match status" value="1"/>
</dbReference>
<dbReference type="PROSITE" id="PS51387">
    <property type="entry name" value="FAD_PCMH"/>
    <property type="match status" value="1"/>
</dbReference>
<dbReference type="InterPro" id="IPR004113">
    <property type="entry name" value="FAD-bd_oxidored_4_C"/>
</dbReference>
<dbReference type="Gene3D" id="3.30.465.10">
    <property type="match status" value="1"/>
</dbReference>
<keyword evidence="7" id="KW-1185">Reference proteome</keyword>
<dbReference type="SUPFAM" id="SSF56176">
    <property type="entry name" value="FAD-binding/transporter-associated domain-like"/>
    <property type="match status" value="1"/>
</dbReference>
<dbReference type="GO" id="GO:0071949">
    <property type="term" value="F:FAD binding"/>
    <property type="evidence" value="ECO:0007669"/>
    <property type="project" value="InterPro"/>
</dbReference>
<comment type="cofactor">
    <cofactor evidence="1">
        <name>FAD</name>
        <dbReference type="ChEBI" id="CHEBI:57692"/>
    </cofactor>
</comment>
<feature type="domain" description="FAD-binding PCMH-type" evidence="5">
    <location>
        <begin position="36"/>
        <end position="215"/>
    </location>
</feature>
<evidence type="ECO:0000256" key="3">
    <source>
        <dbReference type="ARBA" id="ARBA00022827"/>
    </source>
</evidence>
<organism evidence="6 7">
    <name type="scientific">Arthrobacter mobilis</name>
    <dbReference type="NCBI Taxonomy" id="2724944"/>
    <lineage>
        <taxon>Bacteria</taxon>
        <taxon>Bacillati</taxon>
        <taxon>Actinomycetota</taxon>
        <taxon>Actinomycetes</taxon>
        <taxon>Micrococcales</taxon>
        <taxon>Micrococcaceae</taxon>
        <taxon>Arthrobacter</taxon>
    </lineage>
</organism>
<dbReference type="Gene3D" id="3.30.70.2740">
    <property type="match status" value="1"/>
</dbReference>
<dbReference type="RefSeq" id="WP_168489400.1">
    <property type="nucleotide sequence ID" value="NZ_JAAZSQ010000042.1"/>
</dbReference>
<dbReference type="GO" id="GO:0016491">
    <property type="term" value="F:oxidoreductase activity"/>
    <property type="evidence" value="ECO:0007669"/>
    <property type="project" value="UniProtKB-KW"/>
</dbReference>
<dbReference type="AlphaFoldDB" id="A0A7X6QMM6"/>
<comment type="caution">
    <text evidence="6">The sequence shown here is derived from an EMBL/GenBank/DDBJ whole genome shotgun (WGS) entry which is preliminary data.</text>
</comment>
<dbReference type="Pfam" id="PF02913">
    <property type="entry name" value="FAD-oxidase_C"/>
    <property type="match status" value="1"/>
</dbReference>
<dbReference type="EMBL" id="JAAZSQ010000042">
    <property type="protein sequence ID" value="NKX56866.1"/>
    <property type="molecule type" value="Genomic_DNA"/>
</dbReference>
<dbReference type="FunFam" id="1.10.45.10:FF:000001">
    <property type="entry name" value="D-lactate dehydrogenase mitochondrial"/>
    <property type="match status" value="1"/>
</dbReference>
<keyword evidence="4" id="KW-0560">Oxidoreductase</keyword>
<proteinExistence type="predicted"/>
<dbReference type="PANTHER" id="PTHR42934">
    <property type="entry name" value="GLYCOLATE OXIDASE SUBUNIT GLCD"/>
    <property type="match status" value="1"/>
</dbReference>